<dbReference type="RefSeq" id="WP_346013695.1">
    <property type="nucleotide sequence ID" value="NZ_JAQYXP010000006.1"/>
</dbReference>
<sequence length="109" mass="12406">MNPVPVTAEHLVSVANRMNRKLQAFVDQPVTIAMQPAIERVLLDYCRELRALYGLELKPDVSIEVIDNKGRPYVTSRVEVVDKVEGSGDRQRLHDMYAALTREIEPQEC</sequence>
<name>A0ABV0A3Z3_9HYPH</name>
<comment type="caution">
    <text evidence="1">The sequence shown here is derived from an EMBL/GenBank/DDBJ whole genome shotgun (WGS) entry which is preliminary data.</text>
</comment>
<keyword evidence="2" id="KW-1185">Reference proteome</keyword>
<gene>
    <name evidence="1" type="ORF">PUR29_34555</name>
</gene>
<evidence type="ECO:0000313" key="2">
    <source>
        <dbReference type="Proteomes" id="UP001407347"/>
    </source>
</evidence>
<protein>
    <submittedName>
        <fullName evidence="1">Uncharacterized protein</fullName>
    </submittedName>
</protein>
<dbReference type="Proteomes" id="UP001407347">
    <property type="component" value="Unassembled WGS sequence"/>
</dbReference>
<accession>A0ABV0A3Z3</accession>
<dbReference type="EMBL" id="JAQYXP010000006">
    <property type="protein sequence ID" value="MEN3238563.1"/>
    <property type="molecule type" value="Genomic_DNA"/>
</dbReference>
<evidence type="ECO:0000313" key="1">
    <source>
        <dbReference type="EMBL" id="MEN3238563.1"/>
    </source>
</evidence>
<organism evidence="1 2">
    <name type="scientific">Methylobacterium ajmalii</name>
    <dbReference type="NCBI Taxonomy" id="2738439"/>
    <lineage>
        <taxon>Bacteria</taxon>
        <taxon>Pseudomonadati</taxon>
        <taxon>Pseudomonadota</taxon>
        <taxon>Alphaproteobacteria</taxon>
        <taxon>Hyphomicrobiales</taxon>
        <taxon>Methylobacteriaceae</taxon>
        <taxon>Methylobacterium</taxon>
    </lineage>
</organism>
<reference evidence="1 2" key="1">
    <citation type="journal article" date="2023" name="PLoS ONE">
        <title>Complete genome assembly of Hawai'i environmental nontuberculous mycobacteria reveals unexpected co-isolation with methylobacteria.</title>
        <authorList>
            <person name="Hendrix J."/>
            <person name="Epperson L.E."/>
            <person name="Tong E.I."/>
            <person name="Chan Y.L."/>
            <person name="Hasan N.A."/>
            <person name="Dawrs S.N."/>
            <person name="Norton G.J."/>
            <person name="Virdi R."/>
            <person name="Crooks J.L."/>
            <person name="Chan E.D."/>
            <person name="Honda J.R."/>
            <person name="Strong M."/>
        </authorList>
    </citation>
    <scope>NUCLEOTIDE SEQUENCE [LARGE SCALE GENOMIC DNA]</scope>
    <source>
        <strain evidence="1 2">NJH_HI04-1</strain>
    </source>
</reference>
<proteinExistence type="predicted"/>